<dbReference type="Gene3D" id="3.40.50.150">
    <property type="entry name" value="Vaccinia Virus protein VP39"/>
    <property type="match status" value="1"/>
</dbReference>
<dbReference type="STRING" id="1471761.B0W44_07015"/>
<dbReference type="Proteomes" id="UP000188603">
    <property type="component" value="Chromosome"/>
</dbReference>
<protein>
    <submittedName>
        <fullName evidence="3">16S rRNA (Guanine(966)-N(2))-methyltransferase RsmD</fullName>
    </submittedName>
</protein>
<name>A0A1U9K6A9_9BACL</name>
<proteinExistence type="predicted"/>
<accession>A0A1U9K6A9</accession>
<keyword evidence="2 3" id="KW-0808">Transferase</keyword>
<organism evidence="3 4">
    <name type="scientific">Novibacillus thermophilus</name>
    <dbReference type="NCBI Taxonomy" id="1471761"/>
    <lineage>
        <taxon>Bacteria</taxon>
        <taxon>Bacillati</taxon>
        <taxon>Bacillota</taxon>
        <taxon>Bacilli</taxon>
        <taxon>Bacillales</taxon>
        <taxon>Thermoactinomycetaceae</taxon>
        <taxon>Novibacillus</taxon>
    </lineage>
</organism>
<dbReference type="InterPro" id="IPR004398">
    <property type="entry name" value="RNA_MeTrfase_RsmD"/>
</dbReference>
<dbReference type="PIRSF" id="PIRSF004553">
    <property type="entry name" value="CHP00095"/>
    <property type="match status" value="1"/>
</dbReference>
<evidence type="ECO:0000256" key="1">
    <source>
        <dbReference type="ARBA" id="ARBA00022603"/>
    </source>
</evidence>
<dbReference type="GO" id="GO:0031167">
    <property type="term" value="P:rRNA methylation"/>
    <property type="evidence" value="ECO:0007669"/>
    <property type="project" value="InterPro"/>
</dbReference>
<keyword evidence="1 3" id="KW-0489">Methyltransferase</keyword>
<dbReference type="PROSITE" id="PS00092">
    <property type="entry name" value="N6_MTASE"/>
    <property type="match status" value="1"/>
</dbReference>
<evidence type="ECO:0000313" key="3">
    <source>
        <dbReference type="EMBL" id="AQS55571.1"/>
    </source>
</evidence>
<evidence type="ECO:0000256" key="2">
    <source>
        <dbReference type="ARBA" id="ARBA00022679"/>
    </source>
</evidence>
<dbReference type="SUPFAM" id="SSF53335">
    <property type="entry name" value="S-adenosyl-L-methionine-dependent methyltransferases"/>
    <property type="match status" value="1"/>
</dbReference>
<dbReference type="AlphaFoldDB" id="A0A1U9K6A9"/>
<dbReference type="InterPro" id="IPR029063">
    <property type="entry name" value="SAM-dependent_MTases_sf"/>
</dbReference>
<dbReference type="InterPro" id="IPR002052">
    <property type="entry name" value="DNA_methylase_N6_adenine_CS"/>
</dbReference>
<dbReference type="PANTHER" id="PTHR43542:SF1">
    <property type="entry name" value="METHYLTRANSFERASE"/>
    <property type="match status" value="1"/>
</dbReference>
<dbReference type="GO" id="GO:0008168">
    <property type="term" value="F:methyltransferase activity"/>
    <property type="evidence" value="ECO:0007669"/>
    <property type="project" value="UniProtKB-KW"/>
</dbReference>
<sequence>MRVIAGTARGHKLSAVPGNRTRPTADRVKEAVFNKIGPFFDGGVGLDLFAGTGGLGIEALSRGLDKVVFIDRDRAAWATIRKNLAATNLSEKAEVYCTDALKALRLFKRRHCQFDLIFLDPPYNKNALRPVLEQVARCSVLRPNGVIVVEHTEDETIPNQVADLDRNFTRRYGNVHISLFQHCDKAAL</sequence>
<dbReference type="KEGG" id="ntr:B0W44_07015"/>
<evidence type="ECO:0000313" key="4">
    <source>
        <dbReference type="Proteomes" id="UP000188603"/>
    </source>
</evidence>
<dbReference type="Pfam" id="PF03602">
    <property type="entry name" value="Cons_hypoth95"/>
    <property type="match status" value="1"/>
</dbReference>
<dbReference type="NCBIfam" id="TIGR00095">
    <property type="entry name" value="16S rRNA (guanine(966)-N(2))-methyltransferase RsmD"/>
    <property type="match status" value="1"/>
</dbReference>
<dbReference type="CDD" id="cd02440">
    <property type="entry name" value="AdoMet_MTases"/>
    <property type="match status" value="1"/>
</dbReference>
<dbReference type="PANTHER" id="PTHR43542">
    <property type="entry name" value="METHYLTRANSFERASE"/>
    <property type="match status" value="1"/>
</dbReference>
<dbReference type="EMBL" id="CP019699">
    <property type="protein sequence ID" value="AQS55571.1"/>
    <property type="molecule type" value="Genomic_DNA"/>
</dbReference>
<dbReference type="OrthoDB" id="9803017at2"/>
<keyword evidence="4" id="KW-1185">Reference proteome</keyword>
<dbReference type="GO" id="GO:0003676">
    <property type="term" value="F:nucleic acid binding"/>
    <property type="evidence" value="ECO:0007669"/>
    <property type="project" value="InterPro"/>
</dbReference>
<dbReference type="RefSeq" id="WP_077719438.1">
    <property type="nucleotide sequence ID" value="NZ_CP019699.1"/>
</dbReference>
<reference evidence="3 4" key="1">
    <citation type="journal article" date="2015" name="Int. J. Syst. Evol. Microbiol.">
        <title>Novibacillus thermophilus gen. nov., sp. nov., a Gram-staining-negative and moderately thermophilic member of the family Thermoactinomycetaceae.</title>
        <authorList>
            <person name="Yang G."/>
            <person name="Chen J."/>
            <person name="Zhou S."/>
        </authorList>
    </citation>
    <scope>NUCLEOTIDE SEQUENCE [LARGE SCALE GENOMIC DNA]</scope>
    <source>
        <strain evidence="3 4">SG-1</strain>
    </source>
</reference>
<gene>
    <name evidence="3" type="ORF">B0W44_07015</name>
</gene>